<dbReference type="EMBL" id="JACHEB010000001">
    <property type="protein sequence ID" value="MBB5326793.1"/>
    <property type="molecule type" value="Genomic_DNA"/>
</dbReference>
<keyword evidence="1" id="KW-0472">Membrane</keyword>
<protein>
    <submittedName>
        <fullName evidence="2">Membrane-anchored protein</fullName>
    </submittedName>
</protein>
<gene>
    <name evidence="2" type="ORF">HDF14_000387</name>
</gene>
<dbReference type="AlphaFoldDB" id="A0A9X0QAN8"/>
<organism evidence="2 3">
    <name type="scientific">Tunturiibacter gelidiferens</name>
    <dbReference type="NCBI Taxonomy" id="3069689"/>
    <lineage>
        <taxon>Bacteria</taxon>
        <taxon>Pseudomonadati</taxon>
        <taxon>Acidobacteriota</taxon>
        <taxon>Terriglobia</taxon>
        <taxon>Terriglobales</taxon>
        <taxon>Acidobacteriaceae</taxon>
        <taxon>Tunturiibacter</taxon>
    </lineage>
</organism>
<dbReference type="Proteomes" id="UP000535182">
    <property type="component" value="Unassembled WGS sequence"/>
</dbReference>
<feature type="transmembrane region" description="Helical" evidence="1">
    <location>
        <begin position="64"/>
        <end position="83"/>
    </location>
</feature>
<name>A0A9X0QAN8_9BACT</name>
<comment type="caution">
    <text evidence="2">The sequence shown here is derived from an EMBL/GenBank/DDBJ whole genome shotgun (WGS) entry which is preliminary data.</text>
</comment>
<reference evidence="2 3" key="1">
    <citation type="submission" date="2020-08" db="EMBL/GenBank/DDBJ databases">
        <title>Genomic Encyclopedia of Type Strains, Phase IV (KMG-V): Genome sequencing to study the core and pangenomes of soil and plant-associated prokaryotes.</title>
        <authorList>
            <person name="Whitman W."/>
        </authorList>
    </citation>
    <scope>NUCLEOTIDE SEQUENCE [LARGE SCALE GENOMIC DNA]</scope>
    <source>
        <strain evidence="2 3">X5P2</strain>
    </source>
</reference>
<dbReference type="InterPro" id="IPR007136">
    <property type="entry name" value="DUF347"/>
</dbReference>
<feature type="transmembrane region" description="Helical" evidence="1">
    <location>
        <begin position="95"/>
        <end position="116"/>
    </location>
</feature>
<evidence type="ECO:0000313" key="3">
    <source>
        <dbReference type="Proteomes" id="UP000535182"/>
    </source>
</evidence>
<proteinExistence type="predicted"/>
<feature type="transmembrane region" description="Helical" evidence="1">
    <location>
        <begin position="37"/>
        <end position="57"/>
    </location>
</feature>
<keyword evidence="3" id="KW-1185">Reference proteome</keyword>
<accession>A0A9X0QAN8</accession>
<evidence type="ECO:0000256" key="1">
    <source>
        <dbReference type="SAM" id="Phobius"/>
    </source>
</evidence>
<keyword evidence="1" id="KW-0812">Transmembrane</keyword>
<feature type="transmembrane region" description="Helical" evidence="1">
    <location>
        <begin position="12"/>
        <end position="31"/>
    </location>
</feature>
<dbReference type="Pfam" id="PF03988">
    <property type="entry name" value="DUF347"/>
    <property type="match status" value="2"/>
</dbReference>
<keyword evidence="1" id="KW-1133">Transmembrane helix</keyword>
<sequence length="146" mass="16141">MNSIVTPKAEMFYWLTILFSNTLGIALGDWTSEGTGFGGGVFLFIVLLAVIAALYFFTKISRTVLFWMAFILTRPLGASMGDLLTKPRGDGGFGLSRFVSSAVIAVFMVVCILLFPQRAGVIRAVRQGAPHRRITAREAGSWSWWW</sequence>
<evidence type="ECO:0000313" key="2">
    <source>
        <dbReference type="EMBL" id="MBB5326793.1"/>
    </source>
</evidence>